<feature type="transmembrane region" description="Helical" evidence="1">
    <location>
        <begin position="60"/>
        <end position="80"/>
    </location>
</feature>
<comment type="caution">
    <text evidence="2">The sequence shown here is derived from an EMBL/GenBank/DDBJ whole genome shotgun (WGS) entry which is preliminary data.</text>
</comment>
<feature type="transmembrane region" description="Helical" evidence="1">
    <location>
        <begin position="6"/>
        <end position="25"/>
    </location>
</feature>
<evidence type="ECO:0000256" key="1">
    <source>
        <dbReference type="SAM" id="Phobius"/>
    </source>
</evidence>
<dbReference type="Proteomes" id="UP001177023">
    <property type="component" value="Unassembled WGS sequence"/>
</dbReference>
<name>A0AA36C8N2_9BILA</name>
<feature type="transmembrane region" description="Helical" evidence="1">
    <location>
        <begin position="127"/>
        <end position="146"/>
    </location>
</feature>
<proteinExistence type="predicted"/>
<protein>
    <submittedName>
        <fullName evidence="2">Uncharacterized protein</fullName>
    </submittedName>
</protein>
<keyword evidence="1" id="KW-0812">Transmembrane</keyword>
<evidence type="ECO:0000313" key="3">
    <source>
        <dbReference type="Proteomes" id="UP001177023"/>
    </source>
</evidence>
<keyword evidence="1" id="KW-0472">Membrane</keyword>
<evidence type="ECO:0000313" key="2">
    <source>
        <dbReference type="EMBL" id="CAJ0563526.1"/>
    </source>
</evidence>
<dbReference type="AlphaFoldDB" id="A0AA36C8N2"/>
<dbReference type="EMBL" id="CATQJA010000719">
    <property type="protein sequence ID" value="CAJ0563526.1"/>
    <property type="molecule type" value="Genomic_DNA"/>
</dbReference>
<reference evidence="2" key="1">
    <citation type="submission" date="2023-06" db="EMBL/GenBank/DDBJ databases">
        <authorList>
            <person name="Delattre M."/>
        </authorList>
    </citation>
    <scope>NUCLEOTIDE SEQUENCE</scope>
    <source>
        <strain evidence="2">AF72</strain>
    </source>
</reference>
<feature type="transmembrane region" description="Helical" evidence="1">
    <location>
        <begin position="37"/>
        <end position="54"/>
    </location>
</feature>
<keyword evidence="1" id="KW-1133">Transmembrane helix</keyword>
<feature type="non-terminal residue" evidence="2">
    <location>
        <position position="1"/>
    </location>
</feature>
<feature type="transmembrane region" description="Helical" evidence="1">
    <location>
        <begin position="87"/>
        <end position="107"/>
    </location>
</feature>
<organism evidence="2 3">
    <name type="scientific">Mesorhabditis spiculigera</name>
    <dbReference type="NCBI Taxonomy" id="96644"/>
    <lineage>
        <taxon>Eukaryota</taxon>
        <taxon>Metazoa</taxon>
        <taxon>Ecdysozoa</taxon>
        <taxon>Nematoda</taxon>
        <taxon>Chromadorea</taxon>
        <taxon>Rhabditida</taxon>
        <taxon>Rhabditina</taxon>
        <taxon>Rhabditomorpha</taxon>
        <taxon>Rhabditoidea</taxon>
        <taxon>Rhabditidae</taxon>
        <taxon>Mesorhabditinae</taxon>
        <taxon>Mesorhabditis</taxon>
    </lineage>
</organism>
<keyword evidence="3" id="KW-1185">Reference proteome</keyword>
<sequence length="203" mass="23151">MLTDTGVAIYTITLHFFCVCVYVVVIKTLWRRRCQDALAHTCYISMTHTLLLILETTLVLGQVSFTLPYIGLSFNGLYAYLGIPPIYILAVPIWVTAGGAFITYFQICLYEIWGLAPLADYYDDLNHLLTPLCLGNSILVAVNTIYTAHRERIHRFFGRTTQFERRRLFQSIELVADASQGFSVEQMHDGDRRRSIVEPLNSC</sequence>
<accession>A0AA36C8N2</accession>
<gene>
    <name evidence="2" type="ORF">MSPICULIGERA_LOCUS2471</name>
</gene>